<dbReference type="InterPro" id="IPR032675">
    <property type="entry name" value="LRR_dom_sf"/>
</dbReference>
<dbReference type="SUPFAM" id="SSF52047">
    <property type="entry name" value="RNI-like"/>
    <property type="match status" value="1"/>
</dbReference>
<gene>
    <name evidence="3" type="ORF">M0R45_008198</name>
</gene>
<dbReference type="EMBL" id="JBEDUW010000002">
    <property type="protein sequence ID" value="KAK9942537.1"/>
    <property type="molecule type" value="Genomic_DNA"/>
</dbReference>
<dbReference type="InterPro" id="IPR036047">
    <property type="entry name" value="F-box-like_dom_sf"/>
</dbReference>
<dbReference type="Proteomes" id="UP001457282">
    <property type="component" value="Unassembled WGS sequence"/>
</dbReference>
<proteinExistence type="predicted"/>
<keyword evidence="4" id="KW-1185">Reference proteome</keyword>
<dbReference type="InterPro" id="IPR055411">
    <property type="entry name" value="LRR_FXL15/At3g58940/PEG3-like"/>
</dbReference>
<reference evidence="3 4" key="1">
    <citation type="journal article" date="2023" name="G3 (Bethesda)">
        <title>A chromosome-length genome assembly and annotation of blackberry (Rubus argutus, cv. 'Hillquist').</title>
        <authorList>
            <person name="Bruna T."/>
            <person name="Aryal R."/>
            <person name="Dudchenko O."/>
            <person name="Sargent D.J."/>
            <person name="Mead D."/>
            <person name="Buti M."/>
            <person name="Cavallini A."/>
            <person name="Hytonen T."/>
            <person name="Andres J."/>
            <person name="Pham M."/>
            <person name="Weisz D."/>
            <person name="Mascagni F."/>
            <person name="Usai G."/>
            <person name="Natali L."/>
            <person name="Bassil N."/>
            <person name="Fernandez G.E."/>
            <person name="Lomsadze A."/>
            <person name="Armour M."/>
            <person name="Olukolu B."/>
            <person name="Poorten T."/>
            <person name="Britton C."/>
            <person name="Davik J."/>
            <person name="Ashrafi H."/>
            <person name="Aiden E.L."/>
            <person name="Borodovsky M."/>
            <person name="Worthington M."/>
        </authorList>
    </citation>
    <scope>NUCLEOTIDE SEQUENCE [LARGE SCALE GENOMIC DNA]</scope>
    <source>
        <strain evidence="3">PI 553951</strain>
    </source>
</reference>
<feature type="domain" description="F-box" evidence="1">
    <location>
        <begin position="7"/>
        <end position="45"/>
    </location>
</feature>
<feature type="domain" description="F-box/LRR-repeat protein 15/At3g58940/PEG3-like LRR" evidence="2">
    <location>
        <begin position="113"/>
        <end position="247"/>
    </location>
</feature>
<dbReference type="InterPro" id="IPR053772">
    <property type="entry name" value="At1g61320/At1g61330-like"/>
</dbReference>
<evidence type="ECO:0000259" key="2">
    <source>
        <dbReference type="Pfam" id="PF24758"/>
    </source>
</evidence>
<dbReference type="PANTHER" id="PTHR34145">
    <property type="entry name" value="OS02G0105600 PROTEIN"/>
    <property type="match status" value="1"/>
</dbReference>
<dbReference type="Gene3D" id="3.80.10.10">
    <property type="entry name" value="Ribonuclease Inhibitor"/>
    <property type="match status" value="1"/>
</dbReference>
<comment type="caution">
    <text evidence="3">The sequence shown here is derived from an EMBL/GenBank/DDBJ whole genome shotgun (WGS) entry which is preliminary data.</text>
</comment>
<accession>A0AAW1Y0I9</accession>
<evidence type="ECO:0000313" key="4">
    <source>
        <dbReference type="Proteomes" id="UP001457282"/>
    </source>
</evidence>
<protein>
    <submittedName>
        <fullName evidence="3">Uncharacterized protein</fullName>
    </submittedName>
</protein>
<organism evidence="3 4">
    <name type="scientific">Rubus argutus</name>
    <name type="common">Southern blackberry</name>
    <dbReference type="NCBI Taxonomy" id="59490"/>
    <lineage>
        <taxon>Eukaryota</taxon>
        <taxon>Viridiplantae</taxon>
        <taxon>Streptophyta</taxon>
        <taxon>Embryophyta</taxon>
        <taxon>Tracheophyta</taxon>
        <taxon>Spermatophyta</taxon>
        <taxon>Magnoliopsida</taxon>
        <taxon>eudicotyledons</taxon>
        <taxon>Gunneridae</taxon>
        <taxon>Pentapetalae</taxon>
        <taxon>rosids</taxon>
        <taxon>fabids</taxon>
        <taxon>Rosales</taxon>
        <taxon>Rosaceae</taxon>
        <taxon>Rosoideae</taxon>
        <taxon>Rosoideae incertae sedis</taxon>
        <taxon>Rubus</taxon>
    </lineage>
</organism>
<sequence>MVVDTLLPHLPDLVMHQIILLLPTKPAICMSCLSKQWEGIWSALRVLDFDEGDMPLDNDDAYDKHTSFINILVRYLEFRKKDKQQPVLDKFRLLMRYSFGDDDAIIGKLLSNSYERKVKEIDISLRSKHQEVEWYYCLSRTALMNAKYITTLNLEYLRIKDIGSAEPEPLCPSLKKLSLKTVHFDDNALFYLILGCSSVEYLSLTSCSFDPPVFHISSSSLRSLEVKNCNADDIEVDKAMNLKSFTFVSKFPLLQSMILNDTINLNYIKIRAQHLVYFGLLECHDSLKATINTPNLHHLDIHAHLTAKVSINAPNLWLASITLQEEEFSTTNWPWKHFATFCDFLKAFCSEIMILVMRDFKAIIFPENFKRACYPPLPSTKHLQLIVSNPPTEESDISDLEESLLWMAPNAPDLLFMHLE</sequence>
<dbReference type="Pfam" id="PF00646">
    <property type="entry name" value="F-box"/>
    <property type="match status" value="1"/>
</dbReference>
<dbReference type="SUPFAM" id="SSF81383">
    <property type="entry name" value="F-box domain"/>
    <property type="match status" value="1"/>
</dbReference>
<dbReference type="Pfam" id="PF24758">
    <property type="entry name" value="LRR_At5g56370"/>
    <property type="match status" value="1"/>
</dbReference>
<evidence type="ECO:0000313" key="3">
    <source>
        <dbReference type="EMBL" id="KAK9942537.1"/>
    </source>
</evidence>
<dbReference type="AlphaFoldDB" id="A0AAW1Y0I9"/>
<name>A0AAW1Y0I9_RUBAR</name>
<evidence type="ECO:0000259" key="1">
    <source>
        <dbReference type="Pfam" id="PF00646"/>
    </source>
</evidence>
<dbReference type="InterPro" id="IPR001810">
    <property type="entry name" value="F-box_dom"/>
</dbReference>